<dbReference type="AlphaFoldDB" id="A0A7X0EVC7"/>
<evidence type="ECO:0000256" key="3">
    <source>
        <dbReference type="ARBA" id="ARBA00022827"/>
    </source>
</evidence>
<reference evidence="7 8" key="1">
    <citation type="submission" date="2020-08" db="EMBL/GenBank/DDBJ databases">
        <title>Functional genomics of gut bacteria from endangered species of beetles.</title>
        <authorList>
            <person name="Carlos-Shanley C."/>
        </authorList>
    </citation>
    <scope>NUCLEOTIDE SEQUENCE [LARGE SCALE GENOMIC DNA]</scope>
    <source>
        <strain evidence="7 8">S00202</strain>
    </source>
</reference>
<proteinExistence type="inferred from homology"/>
<dbReference type="Gene3D" id="3.30.9.10">
    <property type="entry name" value="D-Amino Acid Oxidase, subunit A, domain 2"/>
    <property type="match status" value="1"/>
</dbReference>
<feature type="domain" description="FAD dependent oxidoreductase" evidence="6">
    <location>
        <begin position="10"/>
        <end position="372"/>
    </location>
</feature>
<evidence type="ECO:0000256" key="1">
    <source>
        <dbReference type="ARBA" id="ARBA00001974"/>
    </source>
</evidence>
<keyword evidence="2" id="KW-0285">Flavoprotein</keyword>
<sequence length="373" mass="40598">MADRDQPHYDILIIGAGALGLACAARLAQPGRRVLILEREGLIGSHTSSRNSEVIHAGLYYPPGSLKAELCREGRERLYAWCAQHQVGHRRIGKLLVAVAPEELGKLESLQANARACGLPELPTLDSAQLARREPALRGIAALHSPDTGILDSHAYLQSLLGVAEQRGAELILHSRVDRLQRQNGHWLVHGHSQGEAFSLSADRVINAAGLFAQTLAEHTGGLNAALIPRLQLCQGRYFSYRGHSPFQQLIYPMPEANTAGLGIHATLDLGGQLRFGPDVHYLEQLDYQVDEQLRPVFARAISRYFPGLDPERLQPAYSGVRPKLSGPGEPAADFDIQSQHEHGLSGLINLFGIESPGLTASLAIAERIARLL</sequence>
<dbReference type="Pfam" id="PF01266">
    <property type="entry name" value="DAO"/>
    <property type="match status" value="1"/>
</dbReference>
<evidence type="ECO:0000259" key="6">
    <source>
        <dbReference type="Pfam" id="PF01266"/>
    </source>
</evidence>
<evidence type="ECO:0000313" key="8">
    <source>
        <dbReference type="Proteomes" id="UP000557193"/>
    </source>
</evidence>
<comment type="similarity">
    <text evidence="5">Belongs to the L2HGDH family.</text>
</comment>
<dbReference type="GO" id="GO:0047545">
    <property type="term" value="F:(S)-2-hydroxyglutarate dehydrogenase activity"/>
    <property type="evidence" value="ECO:0007669"/>
    <property type="project" value="TreeGrafter"/>
</dbReference>
<dbReference type="InterPro" id="IPR006076">
    <property type="entry name" value="FAD-dep_OxRdtase"/>
</dbReference>
<gene>
    <name evidence="7" type="ORF">HNP49_002862</name>
</gene>
<evidence type="ECO:0000313" key="7">
    <source>
        <dbReference type="EMBL" id="MBB6342680.1"/>
    </source>
</evidence>
<dbReference type="RefSeq" id="WP_184684352.1">
    <property type="nucleotide sequence ID" value="NZ_JACHLL010000005.1"/>
</dbReference>
<dbReference type="PROSITE" id="PS51257">
    <property type="entry name" value="PROKAR_LIPOPROTEIN"/>
    <property type="match status" value="1"/>
</dbReference>
<dbReference type="InterPro" id="IPR036188">
    <property type="entry name" value="FAD/NAD-bd_sf"/>
</dbReference>
<comment type="cofactor">
    <cofactor evidence="1">
        <name>FAD</name>
        <dbReference type="ChEBI" id="CHEBI:57692"/>
    </cofactor>
</comment>
<keyword evidence="4" id="KW-0560">Oxidoreductase</keyword>
<protein>
    <submittedName>
        <fullName evidence="7">L-2-hydroxyglutarate oxidase LhgO</fullName>
    </submittedName>
</protein>
<dbReference type="SUPFAM" id="SSF51905">
    <property type="entry name" value="FAD/NAD(P)-binding domain"/>
    <property type="match status" value="1"/>
</dbReference>
<name>A0A7X0EVC7_9PSED</name>
<dbReference type="PANTHER" id="PTHR43104">
    <property type="entry name" value="L-2-HYDROXYGLUTARATE DEHYDROGENASE, MITOCHONDRIAL"/>
    <property type="match status" value="1"/>
</dbReference>
<keyword evidence="3" id="KW-0274">FAD</keyword>
<comment type="caution">
    <text evidence="7">The sequence shown here is derived from an EMBL/GenBank/DDBJ whole genome shotgun (WGS) entry which is preliminary data.</text>
</comment>
<keyword evidence="8" id="KW-1185">Reference proteome</keyword>
<dbReference type="Proteomes" id="UP000557193">
    <property type="component" value="Unassembled WGS sequence"/>
</dbReference>
<dbReference type="Gene3D" id="3.50.50.60">
    <property type="entry name" value="FAD/NAD(P)-binding domain"/>
    <property type="match status" value="1"/>
</dbReference>
<evidence type="ECO:0000256" key="5">
    <source>
        <dbReference type="ARBA" id="ARBA00037941"/>
    </source>
</evidence>
<organism evidence="7 8">
    <name type="scientific">Pseudomonas fluvialis</name>
    <dbReference type="NCBI Taxonomy" id="1793966"/>
    <lineage>
        <taxon>Bacteria</taxon>
        <taxon>Pseudomonadati</taxon>
        <taxon>Pseudomonadota</taxon>
        <taxon>Gammaproteobacteria</taxon>
        <taxon>Pseudomonadales</taxon>
        <taxon>Pseudomonadaceae</taxon>
        <taxon>Pseudomonas</taxon>
    </lineage>
</organism>
<evidence type="ECO:0000256" key="4">
    <source>
        <dbReference type="ARBA" id="ARBA00023002"/>
    </source>
</evidence>
<dbReference type="PANTHER" id="PTHR43104:SF4">
    <property type="entry name" value="L-2-HYDROXYGLUTARATE DEHYDROGENASE, MITOCHONDRIAL"/>
    <property type="match status" value="1"/>
</dbReference>
<evidence type="ECO:0000256" key="2">
    <source>
        <dbReference type="ARBA" id="ARBA00022630"/>
    </source>
</evidence>
<dbReference type="EMBL" id="JACHLL010000005">
    <property type="protein sequence ID" value="MBB6342680.1"/>
    <property type="molecule type" value="Genomic_DNA"/>
</dbReference>
<accession>A0A7X0EVC7</accession>